<organism evidence="2 3">
    <name type="scientific">Aspergillus leporis</name>
    <dbReference type="NCBI Taxonomy" id="41062"/>
    <lineage>
        <taxon>Eukaryota</taxon>
        <taxon>Fungi</taxon>
        <taxon>Dikarya</taxon>
        <taxon>Ascomycota</taxon>
        <taxon>Pezizomycotina</taxon>
        <taxon>Eurotiomycetes</taxon>
        <taxon>Eurotiomycetidae</taxon>
        <taxon>Eurotiales</taxon>
        <taxon>Aspergillaceae</taxon>
        <taxon>Aspergillus</taxon>
        <taxon>Aspergillus subgen. Circumdati</taxon>
    </lineage>
</organism>
<dbReference type="Proteomes" id="UP000326565">
    <property type="component" value="Unassembled WGS sequence"/>
</dbReference>
<feature type="compositionally biased region" description="Polar residues" evidence="1">
    <location>
        <begin position="249"/>
        <end position="261"/>
    </location>
</feature>
<accession>A0A5N5WVA4</accession>
<dbReference type="PANTHER" id="PTHR46082">
    <property type="entry name" value="ATP/GTP-BINDING PROTEIN-RELATED"/>
    <property type="match status" value="1"/>
</dbReference>
<dbReference type="GO" id="GO:0009116">
    <property type="term" value="P:nucleoside metabolic process"/>
    <property type="evidence" value="ECO:0007669"/>
    <property type="project" value="InterPro"/>
</dbReference>
<evidence type="ECO:0000313" key="2">
    <source>
        <dbReference type="EMBL" id="KAB8072421.1"/>
    </source>
</evidence>
<evidence type="ECO:0000256" key="1">
    <source>
        <dbReference type="SAM" id="MobiDB-lite"/>
    </source>
</evidence>
<dbReference type="InterPro" id="IPR053137">
    <property type="entry name" value="NLR-like"/>
</dbReference>
<dbReference type="GO" id="GO:0003824">
    <property type="term" value="F:catalytic activity"/>
    <property type="evidence" value="ECO:0007669"/>
    <property type="project" value="InterPro"/>
</dbReference>
<feature type="region of interest" description="Disordered" evidence="1">
    <location>
        <begin position="247"/>
        <end position="270"/>
    </location>
</feature>
<dbReference type="OrthoDB" id="1658288at2759"/>
<dbReference type="AlphaFoldDB" id="A0A5N5WVA4"/>
<dbReference type="Gene3D" id="3.40.50.1580">
    <property type="entry name" value="Nucleoside phosphorylase domain"/>
    <property type="match status" value="2"/>
</dbReference>
<evidence type="ECO:0000313" key="3">
    <source>
        <dbReference type="Proteomes" id="UP000326565"/>
    </source>
</evidence>
<name>A0A5N5WVA4_9EURO</name>
<gene>
    <name evidence="2" type="ORF">BDV29DRAFT_192484</name>
</gene>
<proteinExistence type="predicted"/>
<dbReference type="PANTHER" id="PTHR46082:SF6">
    <property type="entry name" value="AAA+ ATPASE DOMAIN-CONTAINING PROTEIN-RELATED"/>
    <property type="match status" value="1"/>
</dbReference>
<sequence>MHRMGKVSAANISSNLRSSFPRIHLGLLVGICGDNFIRKDTLQDNLGRSSSKLEGFLTRLQGKHAQTQLRDQIQTNLAELFDSHDFKFSKYPGTHEDKLFEADYRHKHQDTEACTICSHCVNPEDSVCVEALELPCVQLGCDSAKLIPRVRIQKMVDDTSNISCSTPTVHFGGLASGDQVIKSAHHRDRIARQENVITFKMKGAGHKNDRWQLYAAATAAACAKGIMETWRLTMKLTCDGSDNRGTVPWPTNQVSSGTFTAGKNVHNGGT</sequence>
<reference evidence="2 3" key="1">
    <citation type="submission" date="2019-04" db="EMBL/GenBank/DDBJ databases">
        <title>Friends and foes A comparative genomics study of 23 Aspergillus species from section Flavi.</title>
        <authorList>
            <consortium name="DOE Joint Genome Institute"/>
            <person name="Kjaerbolling I."/>
            <person name="Vesth T."/>
            <person name="Frisvad J.C."/>
            <person name="Nybo J.L."/>
            <person name="Theobald S."/>
            <person name="Kildgaard S."/>
            <person name="Isbrandt T."/>
            <person name="Kuo A."/>
            <person name="Sato A."/>
            <person name="Lyhne E.K."/>
            <person name="Kogle M.E."/>
            <person name="Wiebenga A."/>
            <person name="Kun R.S."/>
            <person name="Lubbers R.J."/>
            <person name="Makela M.R."/>
            <person name="Barry K."/>
            <person name="Chovatia M."/>
            <person name="Clum A."/>
            <person name="Daum C."/>
            <person name="Haridas S."/>
            <person name="He G."/>
            <person name="LaButti K."/>
            <person name="Lipzen A."/>
            <person name="Mondo S."/>
            <person name="Riley R."/>
            <person name="Salamov A."/>
            <person name="Simmons B.A."/>
            <person name="Magnuson J.K."/>
            <person name="Henrissat B."/>
            <person name="Mortensen U.H."/>
            <person name="Larsen T.O."/>
            <person name="Devries R.P."/>
            <person name="Grigoriev I.V."/>
            <person name="Machida M."/>
            <person name="Baker S.E."/>
            <person name="Andersen M.R."/>
        </authorList>
    </citation>
    <scope>NUCLEOTIDE SEQUENCE [LARGE SCALE GENOMIC DNA]</scope>
    <source>
        <strain evidence="2 3">CBS 151.66</strain>
    </source>
</reference>
<dbReference type="SUPFAM" id="SSF53167">
    <property type="entry name" value="Purine and uridine phosphorylases"/>
    <property type="match status" value="1"/>
</dbReference>
<keyword evidence="3" id="KW-1185">Reference proteome</keyword>
<protein>
    <submittedName>
        <fullName evidence="2">Purine and uridine phosphorylase</fullName>
    </submittedName>
</protein>
<dbReference type="EMBL" id="ML732247">
    <property type="protein sequence ID" value="KAB8072421.1"/>
    <property type="molecule type" value="Genomic_DNA"/>
</dbReference>
<dbReference type="InterPro" id="IPR035994">
    <property type="entry name" value="Nucleoside_phosphorylase_sf"/>
</dbReference>